<dbReference type="EMBL" id="CAJOBI010157108">
    <property type="protein sequence ID" value="CAF4835903.1"/>
    <property type="molecule type" value="Genomic_DNA"/>
</dbReference>
<accession>A0A8S3CPX5</accession>
<comment type="caution">
    <text evidence="2">The sequence shown here is derived from an EMBL/GenBank/DDBJ whole genome shotgun (WGS) entry which is preliminary data.</text>
</comment>
<sequence length="35" mass="3792">MVAEVGWPDILDILLQRGAIVDSAPSGKRAEENKI</sequence>
<feature type="non-terminal residue" evidence="2">
    <location>
        <position position="1"/>
    </location>
</feature>
<protein>
    <submittedName>
        <fullName evidence="2">Uncharacterized protein</fullName>
    </submittedName>
</protein>
<evidence type="ECO:0000313" key="3">
    <source>
        <dbReference type="Proteomes" id="UP000676336"/>
    </source>
</evidence>
<dbReference type="AlphaFoldDB" id="A0A8S3CPX5"/>
<dbReference type="EMBL" id="CAJOBI010183835">
    <property type="protein sequence ID" value="CAF4936493.1"/>
    <property type="molecule type" value="Genomic_DNA"/>
</dbReference>
<reference evidence="2" key="1">
    <citation type="submission" date="2021-02" db="EMBL/GenBank/DDBJ databases">
        <authorList>
            <person name="Nowell W R."/>
        </authorList>
    </citation>
    <scope>NUCLEOTIDE SEQUENCE</scope>
</reference>
<dbReference type="Proteomes" id="UP000676336">
    <property type="component" value="Unassembled WGS sequence"/>
</dbReference>
<evidence type="ECO:0000313" key="2">
    <source>
        <dbReference type="EMBL" id="CAF4936493.1"/>
    </source>
</evidence>
<name>A0A8S3CPX5_9BILA</name>
<gene>
    <name evidence="1" type="ORF">SMN809_LOCUS48703</name>
    <name evidence="2" type="ORF">SMN809_LOCUS53432</name>
</gene>
<feature type="non-terminal residue" evidence="2">
    <location>
        <position position="35"/>
    </location>
</feature>
<evidence type="ECO:0000313" key="1">
    <source>
        <dbReference type="EMBL" id="CAF4835903.1"/>
    </source>
</evidence>
<proteinExistence type="predicted"/>
<organism evidence="2 3">
    <name type="scientific">Rotaria magnacalcarata</name>
    <dbReference type="NCBI Taxonomy" id="392030"/>
    <lineage>
        <taxon>Eukaryota</taxon>
        <taxon>Metazoa</taxon>
        <taxon>Spiralia</taxon>
        <taxon>Gnathifera</taxon>
        <taxon>Rotifera</taxon>
        <taxon>Eurotatoria</taxon>
        <taxon>Bdelloidea</taxon>
        <taxon>Philodinida</taxon>
        <taxon>Philodinidae</taxon>
        <taxon>Rotaria</taxon>
    </lineage>
</organism>